<reference evidence="1 2" key="1">
    <citation type="journal article" date="2022" name="Nat. Genet.">
        <title>Improved pea reference genome and pan-genome highlight genomic features and evolutionary characteristics.</title>
        <authorList>
            <person name="Yang T."/>
            <person name="Liu R."/>
            <person name="Luo Y."/>
            <person name="Hu S."/>
            <person name="Wang D."/>
            <person name="Wang C."/>
            <person name="Pandey M.K."/>
            <person name="Ge S."/>
            <person name="Xu Q."/>
            <person name="Li N."/>
            <person name="Li G."/>
            <person name="Huang Y."/>
            <person name="Saxena R.K."/>
            <person name="Ji Y."/>
            <person name="Li M."/>
            <person name="Yan X."/>
            <person name="He Y."/>
            <person name="Liu Y."/>
            <person name="Wang X."/>
            <person name="Xiang C."/>
            <person name="Varshney R.K."/>
            <person name="Ding H."/>
            <person name="Gao S."/>
            <person name="Zong X."/>
        </authorList>
    </citation>
    <scope>NUCLEOTIDE SEQUENCE [LARGE SCALE GENOMIC DNA]</scope>
    <source>
        <strain evidence="1 2">cv. Zhongwan 6</strain>
    </source>
</reference>
<organism evidence="1 2">
    <name type="scientific">Pisum sativum</name>
    <name type="common">Garden pea</name>
    <name type="synonym">Lathyrus oleraceus</name>
    <dbReference type="NCBI Taxonomy" id="3888"/>
    <lineage>
        <taxon>Eukaryota</taxon>
        <taxon>Viridiplantae</taxon>
        <taxon>Streptophyta</taxon>
        <taxon>Embryophyta</taxon>
        <taxon>Tracheophyta</taxon>
        <taxon>Spermatophyta</taxon>
        <taxon>Magnoliopsida</taxon>
        <taxon>eudicotyledons</taxon>
        <taxon>Gunneridae</taxon>
        <taxon>Pentapetalae</taxon>
        <taxon>rosids</taxon>
        <taxon>fabids</taxon>
        <taxon>Fabales</taxon>
        <taxon>Fabaceae</taxon>
        <taxon>Papilionoideae</taxon>
        <taxon>50 kb inversion clade</taxon>
        <taxon>NPAAA clade</taxon>
        <taxon>Hologalegina</taxon>
        <taxon>IRL clade</taxon>
        <taxon>Fabeae</taxon>
        <taxon>Lathyrus</taxon>
    </lineage>
</organism>
<protein>
    <submittedName>
        <fullName evidence="1">Uncharacterized protein</fullName>
    </submittedName>
</protein>
<sequence length="251" mass="28432">MKAHGVCMKGITIRGKANGNCRIIFSLVKPKDAQVHAKSSPMKKNEFINEDVNKSEVINDDIADEIFIIEKFPRKGNKTTPSSAEHDVEELVTHILHDIVDNVKINDHDVKESTIKWNFVYNRIMALDKLYVKALKHNEIMDLPSDVQLLKIMLNVGPCYPKLVKELVVKLPIGFHSLNCDINNDGIAHGLLNFNYKLFAEKHVTDISLPNVHVIDESSFIKILSLQSYAFFCCIAKLLYQVGTHVAFEYA</sequence>
<comment type="caution">
    <text evidence="1">The sequence shown here is derived from an EMBL/GenBank/DDBJ whole genome shotgun (WGS) entry which is preliminary data.</text>
</comment>
<dbReference type="EMBL" id="JAMSHJ010000005">
    <property type="protein sequence ID" value="KAI5412655.1"/>
    <property type="molecule type" value="Genomic_DNA"/>
</dbReference>
<dbReference type="Proteomes" id="UP001058974">
    <property type="component" value="Chromosome 5"/>
</dbReference>
<dbReference type="Gramene" id="Psat05G0734100-T1">
    <property type="protein sequence ID" value="KAI5412655.1"/>
    <property type="gene ID" value="KIW84_057341"/>
</dbReference>
<proteinExistence type="predicted"/>
<evidence type="ECO:0000313" key="1">
    <source>
        <dbReference type="EMBL" id="KAI5412655.1"/>
    </source>
</evidence>
<name>A0A9D5ANQ5_PEA</name>
<evidence type="ECO:0000313" key="2">
    <source>
        <dbReference type="Proteomes" id="UP001058974"/>
    </source>
</evidence>
<dbReference type="AlphaFoldDB" id="A0A9D5ANQ5"/>
<gene>
    <name evidence="1" type="ORF">KIW84_057341</name>
</gene>
<accession>A0A9D5ANQ5</accession>
<keyword evidence="2" id="KW-1185">Reference proteome</keyword>